<feature type="compositionally biased region" description="Basic residues" evidence="1">
    <location>
        <begin position="62"/>
        <end position="71"/>
    </location>
</feature>
<dbReference type="AlphaFoldDB" id="A0A2T5JED0"/>
<reference evidence="3 4" key="1">
    <citation type="submission" date="2018-04" db="EMBL/GenBank/DDBJ databases">
        <title>Genomic Encyclopedia of Archaeal and Bacterial Type Strains, Phase II (KMG-II): from individual species to whole genera.</title>
        <authorList>
            <person name="Goeker M."/>
        </authorList>
    </citation>
    <scope>NUCLEOTIDE SEQUENCE [LARGE SCALE GENOMIC DNA]</scope>
    <source>
        <strain evidence="3 4">DSM 26809</strain>
    </source>
</reference>
<evidence type="ECO:0000256" key="2">
    <source>
        <dbReference type="SAM" id="SignalP"/>
    </source>
</evidence>
<sequence length="84" mass="8984">MKTLRFSLVPLLVLTVVNLSNAQDPSPTPHGGNSKKVQAHPVSAKEEKPTPTPHPSSTPHAAKSKKAKVHASTKEEKPTPTPHQ</sequence>
<feature type="chain" id="PRO_5015557032" evidence="2">
    <location>
        <begin position="23"/>
        <end position="84"/>
    </location>
</feature>
<feature type="region of interest" description="Disordered" evidence="1">
    <location>
        <begin position="21"/>
        <end position="84"/>
    </location>
</feature>
<name>A0A2T5JED0_9SPHI</name>
<evidence type="ECO:0000256" key="1">
    <source>
        <dbReference type="SAM" id="MobiDB-lite"/>
    </source>
</evidence>
<dbReference type="RefSeq" id="WP_146166432.1">
    <property type="nucleotide sequence ID" value="NZ_CP160205.1"/>
</dbReference>
<evidence type="ECO:0000313" key="4">
    <source>
        <dbReference type="Proteomes" id="UP000244168"/>
    </source>
</evidence>
<evidence type="ECO:0000313" key="3">
    <source>
        <dbReference type="EMBL" id="PTR00775.1"/>
    </source>
</evidence>
<keyword evidence="2" id="KW-0732">Signal</keyword>
<feature type="signal peptide" evidence="2">
    <location>
        <begin position="1"/>
        <end position="22"/>
    </location>
</feature>
<comment type="caution">
    <text evidence="3">The sequence shown here is derived from an EMBL/GenBank/DDBJ whole genome shotgun (WGS) entry which is preliminary data.</text>
</comment>
<dbReference type="Proteomes" id="UP000244168">
    <property type="component" value="Unassembled WGS sequence"/>
</dbReference>
<proteinExistence type="predicted"/>
<keyword evidence="4" id="KW-1185">Reference proteome</keyword>
<organism evidence="3 4">
    <name type="scientific">Mucilaginibacter yixingensis</name>
    <dbReference type="NCBI Taxonomy" id="1295612"/>
    <lineage>
        <taxon>Bacteria</taxon>
        <taxon>Pseudomonadati</taxon>
        <taxon>Bacteroidota</taxon>
        <taxon>Sphingobacteriia</taxon>
        <taxon>Sphingobacteriales</taxon>
        <taxon>Sphingobacteriaceae</taxon>
        <taxon>Mucilaginibacter</taxon>
    </lineage>
</organism>
<dbReference type="EMBL" id="QAOQ01000001">
    <property type="protein sequence ID" value="PTR00775.1"/>
    <property type="molecule type" value="Genomic_DNA"/>
</dbReference>
<protein>
    <submittedName>
        <fullName evidence="3">Uncharacterized protein</fullName>
    </submittedName>
</protein>
<accession>A0A2T5JED0</accession>
<gene>
    <name evidence="3" type="ORF">C8P68_1012</name>
</gene>